<accession>A0A2T5U2V4</accession>
<evidence type="ECO:0000313" key="1">
    <source>
        <dbReference type="EMBL" id="PTW45831.1"/>
    </source>
</evidence>
<reference evidence="1 2" key="1">
    <citation type="submission" date="2018-04" db="EMBL/GenBank/DDBJ databases">
        <title>Genomic Encyclopedia of Type Strains, Phase III (KMG-III): the genomes of soil and plant-associated and newly described type strains.</title>
        <authorList>
            <person name="Whitman W."/>
        </authorList>
    </citation>
    <scope>NUCLEOTIDE SEQUENCE [LARGE SCALE GENOMIC DNA]</scope>
    <source>
        <strain evidence="1 2">MA-olki</strain>
    </source>
</reference>
<dbReference type="AlphaFoldDB" id="A0A2T5U2V4"/>
<gene>
    <name evidence="1" type="ORF">C8J25_10682</name>
</gene>
<dbReference type="GeneID" id="91006424"/>
<dbReference type="PROSITE" id="PS51257">
    <property type="entry name" value="PROKAR_LIPOPROTEIN"/>
    <property type="match status" value="1"/>
</dbReference>
<protein>
    <submittedName>
        <fullName evidence="1">Uncharacterized protein</fullName>
    </submittedName>
</protein>
<dbReference type="EMBL" id="QAYE01000006">
    <property type="protein sequence ID" value="PTW45831.1"/>
    <property type="molecule type" value="Genomic_DNA"/>
</dbReference>
<evidence type="ECO:0000313" key="2">
    <source>
        <dbReference type="Proteomes" id="UP000244013"/>
    </source>
</evidence>
<dbReference type="Proteomes" id="UP000244013">
    <property type="component" value="Unassembled WGS sequence"/>
</dbReference>
<dbReference type="RefSeq" id="WP_107954642.1">
    <property type="nucleotide sequence ID" value="NZ_QAYE01000006.1"/>
</dbReference>
<proteinExistence type="predicted"/>
<comment type="caution">
    <text evidence="1">The sequence shown here is derived from an EMBL/GenBank/DDBJ whole genome shotgun (WGS) entry which is preliminary data.</text>
</comment>
<organism evidence="1 2">
    <name type="scientific">Sphingomonas faeni</name>
    <dbReference type="NCBI Taxonomy" id="185950"/>
    <lineage>
        <taxon>Bacteria</taxon>
        <taxon>Pseudomonadati</taxon>
        <taxon>Pseudomonadota</taxon>
        <taxon>Alphaproteobacteria</taxon>
        <taxon>Sphingomonadales</taxon>
        <taxon>Sphingomonadaceae</taxon>
        <taxon>Sphingomonas</taxon>
    </lineage>
</organism>
<dbReference type="OrthoDB" id="9799947at2"/>
<sequence>MLTKKLMLLSGVVAVLGGCGQTTSTDSNTSTANIAMGNTTASATPAVNRVRGVITAIGTDALTVQTYDGKSATVPLDANTKFAWVVKSDLSTLKDGDFIGTATTGPDNALRAVELVIFPEAMRGTGEGHYPWDVPGAVAAAGGGTSGSSAMTNGTVDGQSAMTNGTVDGQSAMTNGTVAQQSGMTNGTVTGGAGKPGETKLSISYKGGKAQVVVPVGTPIVRFEPAERTVLAKGQKLFAIVATDSKGAKSVAVGKDGLTPPM</sequence>
<name>A0A2T5U2V4_9SPHN</name>